<dbReference type="EMBL" id="JANEWF010000066">
    <property type="protein sequence ID" value="MDA8486796.1"/>
    <property type="molecule type" value="Genomic_DNA"/>
</dbReference>
<proteinExistence type="predicted"/>
<sequence>MKLRSELMPPKLDESLVSRLTSLSEKIDCGDPGKVQDLVIAFNRDAGTNFGFSDFQGIYGGQDHNTWVRKVLASPYLKCVDGITRSELAEMARRVMENDGPELAVDFWLSMLEVNIPDDRISDLIFWPNEYFGDPNYAEDLSPEQVIETALENKV</sequence>
<name>A0ABT4YD23_METRE</name>
<evidence type="ECO:0000313" key="1">
    <source>
        <dbReference type="EMBL" id="MDA8486796.1"/>
    </source>
</evidence>
<protein>
    <recommendedName>
        <fullName evidence="3">DUF4375 domain-containing protein</fullName>
    </recommendedName>
</protein>
<evidence type="ECO:0000313" key="2">
    <source>
        <dbReference type="Proteomes" id="UP001211689"/>
    </source>
</evidence>
<reference evidence="1 2" key="1">
    <citation type="submission" date="2022-07" db="EMBL/GenBank/DDBJ databases">
        <title>Genome Analysis of Selected Gammaproteobacteria from Nigerian Food snails.</title>
        <authorList>
            <person name="Okafor A.C."/>
        </authorList>
    </citation>
    <scope>NUCLEOTIDE SEQUENCE [LARGE SCALE GENOMIC DNA]</scope>
    <source>
        <strain evidence="1 2">Awg 2</strain>
    </source>
</reference>
<accession>A0ABT4YD23</accession>
<dbReference type="Proteomes" id="UP001211689">
    <property type="component" value="Unassembled WGS sequence"/>
</dbReference>
<gene>
    <name evidence="1" type="ORF">NNO07_27370</name>
</gene>
<organism evidence="1 2">
    <name type="scientific">Metapseudomonas resinovorans</name>
    <name type="common">Pseudomonas resinovorans</name>
    <dbReference type="NCBI Taxonomy" id="53412"/>
    <lineage>
        <taxon>Bacteria</taxon>
        <taxon>Pseudomonadati</taxon>
        <taxon>Pseudomonadota</taxon>
        <taxon>Gammaproteobacteria</taxon>
        <taxon>Pseudomonadales</taxon>
        <taxon>Pseudomonadaceae</taxon>
        <taxon>Metapseudomonas</taxon>
    </lineage>
</organism>
<dbReference type="RefSeq" id="WP_271472576.1">
    <property type="nucleotide sequence ID" value="NZ_JANEWF010000066.1"/>
</dbReference>
<comment type="caution">
    <text evidence="1">The sequence shown here is derived from an EMBL/GenBank/DDBJ whole genome shotgun (WGS) entry which is preliminary data.</text>
</comment>
<keyword evidence="2" id="KW-1185">Reference proteome</keyword>
<evidence type="ECO:0008006" key="3">
    <source>
        <dbReference type="Google" id="ProtNLM"/>
    </source>
</evidence>